<gene>
    <name evidence="1" type="ORF">GCM10010339_27490</name>
</gene>
<proteinExistence type="predicted"/>
<dbReference type="NCBIfam" id="TIGR04267">
    <property type="entry name" value="mod_HExxH"/>
    <property type="match status" value="1"/>
</dbReference>
<sequence length="307" mass="32272">MLRVAPDAREAARDEEAVGRVVHAVLATAGLRAPMPAHPAMVAAAFAVQAGEDGQRILREAAIATAPHRTGPAGPGQMPAPAKPAPHLARSVARALALVPAGADPRSGSRLTAWRRADRAVLDESLTRLADVWPEMLAELQVCVAQVALLEGRAIDGFTDFTTHGAIHVHRARLSASPLGLPGPVRFAEALVHEGAHTRCNAAQLGAPPLTSSADAVDPVQTPLRSDPRPLTGLFQQTVVLARCTALYVRFLAEETEAATALAARRDRLADQARQAITALRAHSSMLTEHGLGALEECDSLLRATTA</sequence>
<organism evidence="1 2">
    <name type="scientific">Streptomyces alanosinicus</name>
    <dbReference type="NCBI Taxonomy" id="68171"/>
    <lineage>
        <taxon>Bacteria</taxon>
        <taxon>Bacillati</taxon>
        <taxon>Actinomycetota</taxon>
        <taxon>Actinomycetes</taxon>
        <taxon>Kitasatosporales</taxon>
        <taxon>Streptomycetaceae</taxon>
        <taxon>Streptomyces</taxon>
    </lineage>
</organism>
<evidence type="ECO:0000313" key="1">
    <source>
        <dbReference type="EMBL" id="GHE02817.1"/>
    </source>
</evidence>
<reference evidence="1" key="1">
    <citation type="journal article" date="2014" name="Int. J. Syst. Evol. Microbiol.">
        <title>Complete genome sequence of Corynebacterium casei LMG S-19264T (=DSM 44701T), isolated from a smear-ripened cheese.</title>
        <authorList>
            <consortium name="US DOE Joint Genome Institute (JGI-PGF)"/>
            <person name="Walter F."/>
            <person name="Albersmeier A."/>
            <person name="Kalinowski J."/>
            <person name="Ruckert C."/>
        </authorList>
    </citation>
    <scope>NUCLEOTIDE SEQUENCE</scope>
    <source>
        <strain evidence="1">JCM 4714</strain>
    </source>
</reference>
<dbReference type="Proteomes" id="UP000655443">
    <property type="component" value="Unassembled WGS sequence"/>
</dbReference>
<dbReference type="AlphaFoldDB" id="A0A918YGZ3"/>
<dbReference type="InterPro" id="IPR026337">
    <property type="entry name" value="AKG_HExxH"/>
</dbReference>
<evidence type="ECO:0008006" key="3">
    <source>
        <dbReference type="Google" id="ProtNLM"/>
    </source>
</evidence>
<reference evidence="1" key="2">
    <citation type="submission" date="2020-09" db="EMBL/GenBank/DDBJ databases">
        <authorList>
            <person name="Sun Q."/>
            <person name="Ohkuma M."/>
        </authorList>
    </citation>
    <scope>NUCLEOTIDE SEQUENCE</scope>
    <source>
        <strain evidence="1">JCM 4714</strain>
    </source>
</reference>
<keyword evidence="2" id="KW-1185">Reference proteome</keyword>
<comment type="caution">
    <text evidence="1">The sequence shown here is derived from an EMBL/GenBank/DDBJ whole genome shotgun (WGS) entry which is preliminary data.</text>
</comment>
<name>A0A918YGZ3_9ACTN</name>
<protein>
    <recommendedName>
        <fullName evidence="3">HEXXH motif domain-containing protein</fullName>
    </recommendedName>
</protein>
<dbReference type="RefSeq" id="WP_189952019.1">
    <property type="nucleotide sequence ID" value="NZ_BMVG01000005.1"/>
</dbReference>
<evidence type="ECO:0000313" key="2">
    <source>
        <dbReference type="Proteomes" id="UP000655443"/>
    </source>
</evidence>
<dbReference type="EMBL" id="BMVG01000005">
    <property type="protein sequence ID" value="GHE02817.1"/>
    <property type="molecule type" value="Genomic_DNA"/>
</dbReference>
<accession>A0A918YGZ3</accession>